<evidence type="ECO:0000313" key="2">
    <source>
        <dbReference type="EMBL" id="PJE76877.1"/>
    </source>
</evidence>
<dbReference type="Proteomes" id="UP000231436">
    <property type="component" value="Unassembled WGS sequence"/>
</dbReference>
<sequence>MVIATGRALLDPYVSLTHAGLKDGMSYADLGAGALGHFIFPAVKLVGENGTVFAVDIMKSALEAIRSRAREAGITHLNMVWGDIERPGGVKITPGSLQVVSLVNMGHQLKKGSEPLREARRLLVSGGTLLVVDWKPSAQKMFVAKEDIVDPLWFEAEATKVGFKTIDRFDAGEHHWGRVLQRGA</sequence>
<dbReference type="AlphaFoldDB" id="A0A2M8LHG2"/>
<evidence type="ECO:0000313" key="3">
    <source>
        <dbReference type="Proteomes" id="UP000231436"/>
    </source>
</evidence>
<organism evidence="2 3">
    <name type="scientific">Candidatus Uhrbacteria bacterium CG10_big_fil_rev_8_21_14_0_10_48_16</name>
    <dbReference type="NCBI Taxonomy" id="1975038"/>
    <lineage>
        <taxon>Bacteria</taxon>
        <taxon>Candidatus Uhriibacteriota</taxon>
    </lineage>
</organism>
<protein>
    <recommendedName>
        <fullName evidence="1">Methyltransferase domain-containing protein</fullName>
    </recommendedName>
</protein>
<comment type="caution">
    <text evidence="2">The sequence shown here is derived from an EMBL/GenBank/DDBJ whole genome shotgun (WGS) entry which is preliminary data.</text>
</comment>
<reference evidence="3" key="1">
    <citation type="submission" date="2017-09" db="EMBL/GenBank/DDBJ databases">
        <title>Depth-based differentiation of microbial function through sediment-hosted aquifers and enrichment of novel symbionts in the deep terrestrial subsurface.</title>
        <authorList>
            <person name="Probst A.J."/>
            <person name="Ladd B."/>
            <person name="Jarett J.K."/>
            <person name="Geller-Mcgrath D.E."/>
            <person name="Sieber C.M.K."/>
            <person name="Emerson J.B."/>
            <person name="Anantharaman K."/>
            <person name="Thomas B.C."/>
            <person name="Malmstrom R."/>
            <person name="Stieglmeier M."/>
            <person name="Klingl A."/>
            <person name="Woyke T."/>
            <person name="Ryan C.M."/>
            <person name="Banfield J.F."/>
        </authorList>
    </citation>
    <scope>NUCLEOTIDE SEQUENCE [LARGE SCALE GENOMIC DNA]</scope>
</reference>
<dbReference type="Gene3D" id="3.40.50.150">
    <property type="entry name" value="Vaccinia Virus protein VP39"/>
    <property type="match status" value="1"/>
</dbReference>
<evidence type="ECO:0000259" key="1">
    <source>
        <dbReference type="Pfam" id="PF13847"/>
    </source>
</evidence>
<accession>A0A2M8LHG2</accession>
<dbReference type="Pfam" id="PF13847">
    <property type="entry name" value="Methyltransf_31"/>
    <property type="match status" value="1"/>
</dbReference>
<dbReference type="SUPFAM" id="SSF53335">
    <property type="entry name" value="S-adenosyl-L-methionine-dependent methyltransferases"/>
    <property type="match status" value="1"/>
</dbReference>
<dbReference type="EMBL" id="PFEU01000008">
    <property type="protein sequence ID" value="PJE76877.1"/>
    <property type="molecule type" value="Genomic_DNA"/>
</dbReference>
<dbReference type="CDD" id="cd02440">
    <property type="entry name" value="AdoMet_MTases"/>
    <property type="match status" value="1"/>
</dbReference>
<dbReference type="InterPro" id="IPR025714">
    <property type="entry name" value="Methyltranfer_dom"/>
</dbReference>
<feature type="domain" description="Methyltransferase" evidence="1">
    <location>
        <begin position="22"/>
        <end position="135"/>
    </location>
</feature>
<name>A0A2M8LHG2_9BACT</name>
<proteinExistence type="predicted"/>
<gene>
    <name evidence="2" type="ORF">COV05_01620</name>
</gene>
<dbReference type="InterPro" id="IPR029063">
    <property type="entry name" value="SAM-dependent_MTases_sf"/>
</dbReference>